<feature type="transmembrane region" description="Helical" evidence="7">
    <location>
        <begin position="215"/>
        <end position="235"/>
    </location>
</feature>
<feature type="transmembrane region" description="Helical" evidence="7">
    <location>
        <begin position="135"/>
        <end position="157"/>
    </location>
</feature>
<comment type="subcellular location">
    <subcellularLocation>
        <location evidence="1 7">Cell membrane</location>
        <topology evidence="1 7">Multi-pass membrane protein</topology>
    </subcellularLocation>
</comment>
<dbReference type="InterPro" id="IPR045621">
    <property type="entry name" value="BPD_transp_1_N"/>
</dbReference>
<keyword evidence="2 7" id="KW-0813">Transport</keyword>
<dbReference type="EMBL" id="BMQA01000033">
    <property type="protein sequence ID" value="GGJ47105.1"/>
    <property type="molecule type" value="Genomic_DNA"/>
</dbReference>
<keyword evidence="10" id="KW-1185">Reference proteome</keyword>
<evidence type="ECO:0000256" key="5">
    <source>
        <dbReference type="ARBA" id="ARBA00022989"/>
    </source>
</evidence>
<keyword evidence="4 7" id="KW-0812">Transmembrane</keyword>
<evidence type="ECO:0000313" key="10">
    <source>
        <dbReference type="Proteomes" id="UP000657574"/>
    </source>
</evidence>
<reference evidence="9" key="1">
    <citation type="journal article" date="2014" name="Int. J. Syst. Evol. Microbiol.">
        <title>Complete genome sequence of Corynebacterium casei LMG S-19264T (=DSM 44701T), isolated from a smear-ripened cheese.</title>
        <authorList>
            <consortium name="US DOE Joint Genome Institute (JGI-PGF)"/>
            <person name="Walter F."/>
            <person name="Albersmeier A."/>
            <person name="Kalinowski J."/>
            <person name="Ruckert C."/>
        </authorList>
    </citation>
    <scope>NUCLEOTIDE SEQUENCE</scope>
    <source>
        <strain evidence="9">JCM 3086</strain>
    </source>
</reference>
<dbReference type="PROSITE" id="PS50928">
    <property type="entry name" value="ABC_TM1"/>
    <property type="match status" value="1"/>
</dbReference>
<feature type="transmembrane region" description="Helical" evidence="7">
    <location>
        <begin position="277"/>
        <end position="299"/>
    </location>
</feature>
<dbReference type="InterPro" id="IPR035906">
    <property type="entry name" value="MetI-like_sf"/>
</dbReference>
<dbReference type="InterPro" id="IPR000515">
    <property type="entry name" value="MetI-like"/>
</dbReference>
<feature type="transmembrane region" description="Helical" evidence="7">
    <location>
        <begin position="319"/>
        <end position="345"/>
    </location>
</feature>
<proteinExistence type="inferred from homology"/>
<evidence type="ECO:0000256" key="4">
    <source>
        <dbReference type="ARBA" id="ARBA00022692"/>
    </source>
</evidence>
<evidence type="ECO:0000256" key="3">
    <source>
        <dbReference type="ARBA" id="ARBA00022475"/>
    </source>
</evidence>
<dbReference type="SUPFAM" id="SSF161098">
    <property type="entry name" value="MetI-like"/>
    <property type="match status" value="1"/>
</dbReference>
<keyword evidence="3" id="KW-1003">Cell membrane</keyword>
<reference evidence="9" key="2">
    <citation type="submission" date="2020-09" db="EMBL/GenBank/DDBJ databases">
        <authorList>
            <person name="Sun Q."/>
            <person name="Ohkuma M."/>
        </authorList>
    </citation>
    <scope>NUCLEOTIDE SEQUENCE</scope>
    <source>
        <strain evidence="9">JCM 3086</strain>
    </source>
</reference>
<organism evidence="9 10">
    <name type="scientific">Streptomyces brasiliensis</name>
    <dbReference type="NCBI Taxonomy" id="1954"/>
    <lineage>
        <taxon>Bacteria</taxon>
        <taxon>Bacillati</taxon>
        <taxon>Actinomycetota</taxon>
        <taxon>Actinomycetes</taxon>
        <taxon>Kitasatosporales</taxon>
        <taxon>Streptomycetaceae</taxon>
        <taxon>Streptomyces</taxon>
    </lineage>
</organism>
<feature type="transmembrane region" description="Helical" evidence="7">
    <location>
        <begin position="169"/>
        <end position="195"/>
    </location>
</feature>
<keyword evidence="6 7" id="KW-0472">Membrane</keyword>
<dbReference type="Pfam" id="PF00528">
    <property type="entry name" value="BPD_transp_1"/>
    <property type="match status" value="1"/>
</dbReference>
<comment type="similarity">
    <text evidence="7">Belongs to the binding-protein-dependent transport system permease family.</text>
</comment>
<accession>A0A917L922</accession>
<evidence type="ECO:0000256" key="7">
    <source>
        <dbReference type="RuleBase" id="RU363032"/>
    </source>
</evidence>
<comment type="caution">
    <text evidence="9">The sequence shown here is derived from an EMBL/GenBank/DDBJ whole genome shotgun (WGS) entry which is preliminary data.</text>
</comment>
<feature type="transmembrane region" description="Helical" evidence="7">
    <location>
        <begin position="25"/>
        <end position="46"/>
    </location>
</feature>
<evidence type="ECO:0000256" key="2">
    <source>
        <dbReference type="ARBA" id="ARBA00022448"/>
    </source>
</evidence>
<gene>
    <name evidence="9" type="ORF">GCM10010121_067990</name>
</gene>
<evidence type="ECO:0000256" key="1">
    <source>
        <dbReference type="ARBA" id="ARBA00004651"/>
    </source>
</evidence>
<dbReference type="PANTHER" id="PTHR30465:SF0">
    <property type="entry name" value="OLIGOPEPTIDE TRANSPORT SYSTEM PERMEASE PROTEIN APPB"/>
    <property type="match status" value="1"/>
</dbReference>
<dbReference type="CDD" id="cd06261">
    <property type="entry name" value="TM_PBP2"/>
    <property type="match status" value="1"/>
</dbReference>
<dbReference type="Gene3D" id="1.10.3720.10">
    <property type="entry name" value="MetI-like"/>
    <property type="match status" value="1"/>
</dbReference>
<dbReference type="Proteomes" id="UP000657574">
    <property type="component" value="Unassembled WGS sequence"/>
</dbReference>
<evidence type="ECO:0000259" key="8">
    <source>
        <dbReference type="PROSITE" id="PS50928"/>
    </source>
</evidence>
<sequence length="352" mass="38471">MAGTDNPVPATGSRTAVAAYIIRRVFGALVLLLVVSAVTFAIFFLVPRLGGQTATQLATQYVGKDANPESVAAIKRNLGFDQPIYIQYWDYLKGLFVGADYKFGPDATHCAAPCFGYSFKSHVEVWPQLTERIPVSFSLAVGAAVIWLIFGVTTGVISALRKGKPVDRIAMFIALAGVSLPIFFTGQVINALFVYQWPIWDSTDYVPFTQNPADWAWHLLLPWISLAFLFSALYARLTRAGMLETMGEDYIRTARAKGLKETTVVTKHGLRAALTPIVTIFGMDFGTLIGTAVLTETVFSLQGIGAYSIQAIKDNDLPIVMGVTLVAAFFIVFCNLIVDLVYAAIDPRVRYS</sequence>
<dbReference type="PANTHER" id="PTHR30465">
    <property type="entry name" value="INNER MEMBRANE ABC TRANSPORTER"/>
    <property type="match status" value="1"/>
</dbReference>
<evidence type="ECO:0000256" key="6">
    <source>
        <dbReference type="ARBA" id="ARBA00023136"/>
    </source>
</evidence>
<dbReference type="AlphaFoldDB" id="A0A917L922"/>
<dbReference type="GO" id="GO:0055085">
    <property type="term" value="P:transmembrane transport"/>
    <property type="evidence" value="ECO:0007669"/>
    <property type="project" value="InterPro"/>
</dbReference>
<dbReference type="GO" id="GO:0005886">
    <property type="term" value="C:plasma membrane"/>
    <property type="evidence" value="ECO:0007669"/>
    <property type="project" value="UniProtKB-SubCell"/>
</dbReference>
<feature type="domain" description="ABC transmembrane type-1" evidence="8">
    <location>
        <begin position="133"/>
        <end position="342"/>
    </location>
</feature>
<evidence type="ECO:0000313" key="9">
    <source>
        <dbReference type="EMBL" id="GGJ47105.1"/>
    </source>
</evidence>
<protein>
    <submittedName>
        <fullName evidence="9">ABC transporter permease</fullName>
    </submittedName>
</protein>
<dbReference type="Pfam" id="PF19300">
    <property type="entry name" value="BPD_transp_1_N"/>
    <property type="match status" value="1"/>
</dbReference>
<keyword evidence="5 7" id="KW-1133">Transmembrane helix</keyword>
<name>A0A917L922_9ACTN</name>